<dbReference type="Proteomes" id="UP000581135">
    <property type="component" value="Unassembled WGS sequence"/>
</dbReference>
<proteinExistence type="predicted"/>
<dbReference type="Pfam" id="PF04267">
    <property type="entry name" value="SoxD"/>
    <property type="match status" value="1"/>
</dbReference>
<keyword evidence="2" id="KW-1185">Reference proteome</keyword>
<comment type="caution">
    <text evidence="1">The sequence shown here is derived from an EMBL/GenBank/DDBJ whole genome shotgun (WGS) entry which is preliminary data.</text>
</comment>
<dbReference type="GO" id="GO:0046653">
    <property type="term" value="P:tetrahydrofolate metabolic process"/>
    <property type="evidence" value="ECO:0007669"/>
    <property type="project" value="InterPro"/>
</dbReference>
<dbReference type="InterPro" id="IPR038561">
    <property type="entry name" value="SoxD_sf"/>
</dbReference>
<dbReference type="RefSeq" id="WP_183416249.1">
    <property type="nucleotide sequence ID" value="NZ_JACHXA010000004.1"/>
</dbReference>
<dbReference type="AlphaFoldDB" id="A0A839SSX4"/>
<dbReference type="EMBL" id="JACHXA010000004">
    <property type="protein sequence ID" value="MBB3065418.1"/>
    <property type="molecule type" value="Genomic_DNA"/>
</dbReference>
<keyword evidence="1" id="KW-0560">Oxidoreductase</keyword>
<sequence>MLRLKCPHCGERDHSEFAYGGDAGVKMPAIDNEDFEAWYQAVFIRKNPRGRHLEYWHHVQGCREWLKVERDTMTHEIFSVAAAREVEEGAQ</sequence>
<organism evidence="1 2">
    <name type="scientific">Limibacillus halophilus</name>
    <dbReference type="NCBI Taxonomy" id="1579333"/>
    <lineage>
        <taxon>Bacteria</taxon>
        <taxon>Pseudomonadati</taxon>
        <taxon>Pseudomonadota</taxon>
        <taxon>Alphaproteobacteria</taxon>
        <taxon>Rhodospirillales</taxon>
        <taxon>Rhodovibrionaceae</taxon>
        <taxon>Limibacillus</taxon>
    </lineage>
</organism>
<gene>
    <name evidence="1" type="ORF">FHR98_001705</name>
</gene>
<dbReference type="EC" id="1.5.3.1" evidence="1"/>
<evidence type="ECO:0000313" key="2">
    <source>
        <dbReference type="Proteomes" id="UP000581135"/>
    </source>
</evidence>
<dbReference type="GO" id="GO:0008115">
    <property type="term" value="F:sarcosine oxidase activity"/>
    <property type="evidence" value="ECO:0007669"/>
    <property type="project" value="UniProtKB-EC"/>
</dbReference>
<accession>A0A839SSX4</accession>
<reference evidence="1 2" key="1">
    <citation type="submission" date="2020-08" db="EMBL/GenBank/DDBJ databases">
        <title>Genomic Encyclopedia of Type Strains, Phase III (KMG-III): the genomes of soil and plant-associated and newly described type strains.</title>
        <authorList>
            <person name="Whitman W."/>
        </authorList>
    </citation>
    <scope>NUCLEOTIDE SEQUENCE [LARGE SCALE GENOMIC DNA]</scope>
    <source>
        <strain evidence="1 2">CECT 8803</strain>
    </source>
</reference>
<evidence type="ECO:0000313" key="1">
    <source>
        <dbReference type="EMBL" id="MBB3065418.1"/>
    </source>
</evidence>
<dbReference type="InterPro" id="IPR006279">
    <property type="entry name" value="SoxD"/>
</dbReference>
<name>A0A839SSX4_9PROT</name>
<dbReference type="Gene3D" id="3.30.2270.10">
    <property type="entry name" value="Folate-binding superfamily"/>
    <property type="match status" value="1"/>
</dbReference>
<protein>
    <submittedName>
        <fullName evidence="1">Sarcosine oxidase subunit delta</fullName>
        <ecNumber evidence="1">1.5.3.1</ecNumber>
    </submittedName>
</protein>